<dbReference type="Pfam" id="PF06808">
    <property type="entry name" value="DctM"/>
    <property type="match status" value="1"/>
</dbReference>
<gene>
    <name evidence="3" type="ORF">S01H4_52772</name>
</gene>
<reference evidence="3" key="1">
    <citation type="journal article" date="2014" name="Front. Microbiol.">
        <title>High frequency of phylogenetically diverse reductive dehalogenase-homologous genes in deep subseafloor sedimentary metagenomes.</title>
        <authorList>
            <person name="Kawai M."/>
            <person name="Futagami T."/>
            <person name="Toyoda A."/>
            <person name="Takaki Y."/>
            <person name="Nishi S."/>
            <person name="Hori S."/>
            <person name="Arai W."/>
            <person name="Tsubouchi T."/>
            <person name="Morono Y."/>
            <person name="Uchiyama I."/>
            <person name="Ito T."/>
            <person name="Fujiyama A."/>
            <person name="Inagaki F."/>
            <person name="Takami H."/>
        </authorList>
    </citation>
    <scope>NUCLEOTIDE SEQUENCE</scope>
    <source>
        <strain evidence="3">Expedition CK06-06</strain>
    </source>
</reference>
<feature type="domain" description="TRAP C4-dicarboxylate transport system permease DctM subunit" evidence="2">
    <location>
        <begin position="11"/>
        <end position="71"/>
    </location>
</feature>
<feature type="transmembrane region" description="Helical" evidence="1">
    <location>
        <begin position="6"/>
        <end position="32"/>
    </location>
</feature>
<comment type="caution">
    <text evidence="3">The sequence shown here is derived from an EMBL/GenBank/DDBJ whole genome shotgun (WGS) entry which is preliminary data.</text>
</comment>
<protein>
    <recommendedName>
        <fullName evidence="2">TRAP C4-dicarboxylate transport system permease DctM subunit domain-containing protein</fullName>
    </recommendedName>
</protein>
<keyword evidence="1" id="KW-1133">Transmembrane helix</keyword>
<accession>X1ED95</accession>
<feature type="transmembrane region" description="Helical" evidence="1">
    <location>
        <begin position="52"/>
        <end position="69"/>
    </location>
</feature>
<proteinExistence type="predicted"/>
<keyword evidence="1" id="KW-0812">Transmembrane</keyword>
<keyword evidence="1" id="KW-0472">Membrane</keyword>
<sequence length="71" mass="7382">MELLNVLVLIGSFSMLLLIGVPISFSIGIATVSTMLMSINTGPALTTAAQRMATGMDSFALLAISFFILSG</sequence>
<evidence type="ECO:0000259" key="2">
    <source>
        <dbReference type="Pfam" id="PF06808"/>
    </source>
</evidence>
<evidence type="ECO:0000256" key="1">
    <source>
        <dbReference type="SAM" id="Phobius"/>
    </source>
</evidence>
<organism evidence="3">
    <name type="scientific">marine sediment metagenome</name>
    <dbReference type="NCBI Taxonomy" id="412755"/>
    <lineage>
        <taxon>unclassified sequences</taxon>
        <taxon>metagenomes</taxon>
        <taxon>ecological metagenomes</taxon>
    </lineage>
</organism>
<dbReference type="InterPro" id="IPR010656">
    <property type="entry name" value="DctM"/>
</dbReference>
<dbReference type="EMBL" id="BART01030189">
    <property type="protein sequence ID" value="GAH15109.1"/>
    <property type="molecule type" value="Genomic_DNA"/>
</dbReference>
<evidence type="ECO:0000313" key="3">
    <source>
        <dbReference type="EMBL" id="GAH15109.1"/>
    </source>
</evidence>
<dbReference type="AlphaFoldDB" id="X1ED95"/>
<name>X1ED95_9ZZZZ</name>